<dbReference type="InterPro" id="IPR043502">
    <property type="entry name" value="DNA/RNA_pol_sf"/>
</dbReference>
<evidence type="ECO:0000259" key="1">
    <source>
        <dbReference type="Pfam" id="PF07727"/>
    </source>
</evidence>
<accession>A0A8J6D9E3</accession>
<dbReference type="Proteomes" id="UP000701853">
    <property type="component" value="Chromosome 3"/>
</dbReference>
<dbReference type="AlphaFoldDB" id="A0A8J6D9E3"/>
<protein>
    <recommendedName>
        <fullName evidence="1">Reverse transcriptase Ty1/copia-type domain-containing protein</fullName>
    </recommendedName>
</protein>
<name>A0A8J6D9E3_9ROSI</name>
<gene>
    <name evidence="2" type="ORF">CXB51_005202</name>
</gene>
<keyword evidence="3" id="KW-1185">Reference proteome</keyword>
<evidence type="ECO:0000313" key="3">
    <source>
        <dbReference type="Proteomes" id="UP000701853"/>
    </source>
</evidence>
<dbReference type="InterPro" id="IPR013103">
    <property type="entry name" value="RVT_2"/>
</dbReference>
<comment type="caution">
    <text evidence="2">The sequence shown here is derived from an EMBL/GenBank/DDBJ whole genome shotgun (WGS) entry which is preliminary data.</text>
</comment>
<dbReference type="EMBL" id="JAHUZN010000003">
    <property type="protein sequence ID" value="KAG8498620.1"/>
    <property type="molecule type" value="Genomic_DNA"/>
</dbReference>
<reference evidence="2 3" key="1">
    <citation type="journal article" date="2021" name="bioRxiv">
        <title>The Gossypium anomalum genome as a resource for cotton improvement and evolutionary analysis of hybrid incompatibility.</title>
        <authorList>
            <person name="Grover C.E."/>
            <person name="Yuan D."/>
            <person name="Arick M.A."/>
            <person name="Miller E.R."/>
            <person name="Hu G."/>
            <person name="Peterson D.G."/>
            <person name="Wendel J.F."/>
            <person name="Udall J.A."/>
        </authorList>
    </citation>
    <scope>NUCLEOTIDE SEQUENCE [LARGE SCALE GENOMIC DNA]</scope>
    <source>
        <strain evidence="2">JFW-Udall</strain>
        <tissue evidence="2">Leaf</tissue>
    </source>
</reference>
<dbReference type="SUPFAM" id="SSF56672">
    <property type="entry name" value="DNA/RNA polymerases"/>
    <property type="match status" value="1"/>
</dbReference>
<proteinExistence type="predicted"/>
<feature type="domain" description="Reverse transcriptase Ty1/copia-type" evidence="1">
    <location>
        <begin position="48"/>
        <end position="171"/>
    </location>
</feature>
<evidence type="ECO:0000313" key="2">
    <source>
        <dbReference type="EMBL" id="KAG8498620.1"/>
    </source>
</evidence>
<dbReference type="Pfam" id="PF07727">
    <property type="entry name" value="RVT_2"/>
    <property type="match status" value="1"/>
</dbReference>
<organism evidence="2 3">
    <name type="scientific">Gossypium anomalum</name>
    <dbReference type="NCBI Taxonomy" id="47600"/>
    <lineage>
        <taxon>Eukaryota</taxon>
        <taxon>Viridiplantae</taxon>
        <taxon>Streptophyta</taxon>
        <taxon>Embryophyta</taxon>
        <taxon>Tracheophyta</taxon>
        <taxon>Spermatophyta</taxon>
        <taxon>Magnoliopsida</taxon>
        <taxon>eudicotyledons</taxon>
        <taxon>Gunneridae</taxon>
        <taxon>Pentapetalae</taxon>
        <taxon>rosids</taxon>
        <taxon>malvids</taxon>
        <taxon>Malvales</taxon>
        <taxon>Malvaceae</taxon>
        <taxon>Malvoideae</taxon>
        <taxon>Gossypium</taxon>
    </lineage>
</organism>
<dbReference type="OrthoDB" id="1002447at2759"/>
<sequence length="308" mass="35535">MVCNPANYSDLKIFECPNKPRREIKPLKRYIEADLVTYALNVAEDIDANQKPSTYSEVFKKKEETLGIEKLGYKARLVTKIYSQILGINFTDVFSPILKNSLIRALPGIVAMYDLELKQLDVKTTFLHGELEENIYMQQPKGFIISEKKDYVCLLKKSLYGLKQSPRQWYKSDGSFVYVLLYVDDMLIVAKDEGEIRKNTKSVNTPLVAHFRLSSSLSSQSNDKIDYMTHVLYFSVVHVQIYYMQLVQLIDTWRISFGRTRDGVITYVDFDFARDLDKRRSLTGISLRGFVEEVENLFVENSCKGGDC</sequence>